<keyword evidence="6 7" id="KW-0472">Membrane</keyword>
<protein>
    <submittedName>
        <fullName evidence="9">Type II secretion system F family protein</fullName>
    </submittedName>
</protein>
<reference evidence="9 10" key="1">
    <citation type="submission" date="2020-07" db="EMBL/GenBank/DDBJ databases">
        <authorList>
            <person name="Feng H."/>
        </authorList>
    </citation>
    <scope>NUCLEOTIDE SEQUENCE [LARGE SCALE GENOMIC DNA]</scope>
    <source>
        <strain evidence="10">s-10</strain>
    </source>
</reference>
<feature type="transmembrane region" description="Helical" evidence="7">
    <location>
        <begin position="319"/>
        <end position="340"/>
    </location>
</feature>
<name>A0A7W1WNQ2_9BACL</name>
<comment type="caution">
    <text evidence="9">The sequence shown here is derived from an EMBL/GenBank/DDBJ whole genome shotgun (WGS) entry which is preliminary data.</text>
</comment>
<dbReference type="InterPro" id="IPR042094">
    <property type="entry name" value="T2SS_GspF_sf"/>
</dbReference>
<evidence type="ECO:0000259" key="8">
    <source>
        <dbReference type="Pfam" id="PF00482"/>
    </source>
</evidence>
<accession>A0A7W1WNQ2</accession>
<evidence type="ECO:0000256" key="5">
    <source>
        <dbReference type="ARBA" id="ARBA00022989"/>
    </source>
</evidence>
<feature type="domain" description="Type II secretion system protein GspF" evidence="8">
    <location>
        <begin position="14"/>
        <end position="133"/>
    </location>
</feature>
<evidence type="ECO:0000313" key="9">
    <source>
        <dbReference type="EMBL" id="MBA4493268.1"/>
    </source>
</evidence>
<dbReference type="Proteomes" id="UP000535491">
    <property type="component" value="Unassembled WGS sequence"/>
</dbReference>
<dbReference type="InterPro" id="IPR018076">
    <property type="entry name" value="T2SS_GspF_dom"/>
</dbReference>
<dbReference type="Gene3D" id="1.20.81.30">
    <property type="entry name" value="Type II secretion system (T2SS), domain F"/>
    <property type="match status" value="2"/>
</dbReference>
<evidence type="ECO:0000256" key="2">
    <source>
        <dbReference type="ARBA" id="ARBA00005745"/>
    </source>
</evidence>
<feature type="domain" description="Type II secretion system protein GspF" evidence="8">
    <location>
        <begin position="217"/>
        <end position="338"/>
    </location>
</feature>
<feature type="transmembrane region" description="Helical" evidence="7">
    <location>
        <begin position="109"/>
        <end position="132"/>
    </location>
</feature>
<evidence type="ECO:0000256" key="1">
    <source>
        <dbReference type="ARBA" id="ARBA00004651"/>
    </source>
</evidence>
<evidence type="ECO:0000256" key="4">
    <source>
        <dbReference type="ARBA" id="ARBA00022692"/>
    </source>
</evidence>
<evidence type="ECO:0000256" key="6">
    <source>
        <dbReference type="ARBA" id="ARBA00023136"/>
    </source>
</evidence>
<dbReference type="PRINTS" id="PR00812">
    <property type="entry name" value="BCTERIALGSPF"/>
</dbReference>
<dbReference type="Pfam" id="PF00482">
    <property type="entry name" value="T2SSF"/>
    <property type="match status" value="2"/>
</dbReference>
<dbReference type="PANTHER" id="PTHR30012">
    <property type="entry name" value="GENERAL SECRETION PATHWAY PROTEIN"/>
    <property type="match status" value="1"/>
</dbReference>
<keyword evidence="10" id="KW-1185">Reference proteome</keyword>
<keyword evidence="4 7" id="KW-0812">Transmembrane</keyword>
<organism evidence="9 10">
    <name type="scientific">Paenactinomyces guangxiensis</name>
    <dbReference type="NCBI Taxonomy" id="1490290"/>
    <lineage>
        <taxon>Bacteria</taxon>
        <taxon>Bacillati</taxon>
        <taxon>Bacillota</taxon>
        <taxon>Bacilli</taxon>
        <taxon>Bacillales</taxon>
        <taxon>Thermoactinomycetaceae</taxon>
        <taxon>Paenactinomyces</taxon>
    </lineage>
</organism>
<dbReference type="PANTHER" id="PTHR30012:SF0">
    <property type="entry name" value="TYPE II SECRETION SYSTEM PROTEIN F-RELATED"/>
    <property type="match status" value="1"/>
</dbReference>
<dbReference type="EMBL" id="JACEIQ010000001">
    <property type="protein sequence ID" value="MBA4493268.1"/>
    <property type="molecule type" value="Genomic_DNA"/>
</dbReference>
<evidence type="ECO:0000256" key="3">
    <source>
        <dbReference type="ARBA" id="ARBA00022475"/>
    </source>
</evidence>
<feature type="transmembrane region" description="Helical" evidence="7">
    <location>
        <begin position="159"/>
        <end position="178"/>
    </location>
</feature>
<comment type="subcellular location">
    <subcellularLocation>
        <location evidence="1">Cell membrane</location>
        <topology evidence="1">Multi-pass membrane protein</topology>
    </subcellularLocation>
</comment>
<sequence length="346" mass="38569">MWNSVWNSEKCALFSQQLVHLLRSGIPLTASLELLTEQKMIRKETGTHLLQALKQGSSFSEALHQEKFPDLFVSFIRAAEEHGDYVFGLNQCESYYTSRARMIRELGQACIYPCLVLGLVGIALTFMVTAVLPRFSTLYQTLGIELPGLTKILLNLHEIVNLVVMSTGGGILSVLLFAGVLRACPKEKKVFFTGWLFRLPLLGSVYRYRMTHYLSVQLGSLLKAGVPLLTALELMEKLTPWAGLSVCVRQMKQRLLEGASLHQSLKEQSAHLFLPSLPRMVAIGESSGRLDETLLSLGRGTELIIKNKAEQFTRSLEPILIFAVGLFIAVTVIAMFMPMLQLVRAL</sequence>
<keyword evidence="5 7" id="KW-1133">Transmembrane helix</keyword>
<proteinExistence type="inferred from homology"/>
<comment type="similarity">
    <text evidence="2">Belongs to the GSP F family.</text>
</comment>
<dbReference type="AlphaFoldDB" id="A0A7W1WNQ2"/>
<evidence type="ECO:0000313" key="10">
    <source>
        <dbReference type="Proteomes" id="UP000535491"/>
    </source>
</evidence>
<dbReference type="GO" id="GO:0005886">
    <property type="term" value="C:plasma membrane"/>
    <property type="evidence" value="ECO:0007669"/>
    <property type="project" value="UniProtKB-SubCell"/>
</dbReference>
<evidence type="ECO:0000256" key="7">
    <source>
        <dbReference type="SAM" id="Phobius"/>
    </source>
</evidence>
<gene>
    <name evidence="9" type="ORF">H1191_02945</name>
</gene>
<dbReference type="InterPro" id="IPR003004">
    <property type="entry name" value="GspF/PilC"/>
</dbReference>
<dbReference type="RefSeq" id="WP_181750465.1">
    <property type="nucleotide sequence ID" value="NZ_JACEIQ010000001.1"/>
</dbReference>
<keyword evidence="3" id="KW-1003">Cell membrane</keyword>